<feature type="compositionally biased region" description="Basic and acidic residues" evidence="1">
    <location>
        <begin position="1"/>
        <end position="12"/>
    </location>
</feature>
<keyword evidence="2" id="KW-1133">Transmembrane helix</keyword>
<comment type="caution">
    <text evidence="3">The sequence shown here is derived from an EMBL/GenBank/DDBJ whole genome shotgun (WGS) entry which is preliminary data.</text>
</comment>
<name>W9GMB4_9MICO</name>
<dbReference type="RefSeq" id="WP_034716309.1">
    <property type="nucleotide sequence ID" value="NZ_AWQS01000073.1"/>
</dbReference>
<feature type="transmembrane region" description="Helical" evidence="2">
    <location>
        <begin position="107"/>
        <end position="127"/>
    </location>
</feature>
<keyword evidence="2" id="KW-0472">Membrane</keyword>
<evidence type="ECO:0000313" key="4">
    <source>
        <dbReference type="Proteomes" id="UP000019494"/>
    </source>
</evidence>
<organism evidence="3 4">
    <name type="scientific">Intrasporangium chromatireducens Q5-1</name>
    <dbReference type="NCBI Taxonomy" id="584657"/>
    <lineage>
        <taxon>Bacteria</taxon>
        <taxon>Bacillati</taxon>
        <taxon>Actinomycetota</taxon>
        <taxon>Actinomycetes</taxon>
        <taxon>Micrococcales</taxon>
        <taxon>Intrasporangiaceae</taxon>
        <taxon>Intrasporangium</taxon>
    </lineage>
</organism>
<feature type="region of interest" description="Disordered" evidence="1">
    <location>
        <begin position="1"/>
        <end position="90"/>
    </location>
</feature>
<proteinExistence type="predicted"/>
<feature type="compositionally biased region" description="Acidic residues" evidence="1">
    <location>
        <begin position="77"/>
        <end position="90"/>
    </location>
</feature>
<keyword evidence="2" id="KW-0812">Transmembrane</keyword>
<gene>
    <name evidence="3" type="ORF">N864_00425</name>
</gene>
<dbReference type="Proteomes" id="UP000019494">
    <property type="component" value="Unassembled WGS sequence"/>
</dbReference>
<reference evidence="4" key="1">
    <citation type="submission" date="2013-08" db="EMBL/GenBank/DDBJ databases">
        <title>Intrasporangium oryzae NRRL B-24470.</title>
        <authorList>
            <person name="Liu H."/>
            <person name="Wang G."/>
        </authorList>
    </citation>
    <scope>NUCLEOTIDE SEQUENCE [LARGE SCALE GENOMIC DNA]</scope>
    <source>
        <strain evidence="4">Q5-1</strain>
    </source>
</reference>
<dbReference type="AlphaFoldDB" id="W9GMB4"/>
<protein>
    <submittedName>
        <fullName evidence="3">Uncharacterized protein</fullName>
    </submittedName>
</protein>
<dbReference type="PATRIC" id="fig|584657.3.peg.2112"/>
<keyword evidence="4" id="KW-1185">Reference proteome</keyword>
<dbReference type="OrthoDB" id="4867773at2"/>
<dbReference type="EMBL" id="AWQS01000073">
    <property type="protein sequence ID" value="EWT05973.1"/>
    <property type="molecule type" value="Genomic_DNA"/>
</dbReference>
<evidence type="ECO:0000256" key="2">
    <source>
        <dbReference type="SAM" id="Phobius"/>
    </source>
</evidence>
<evidence type="ECO:0000313" key="3">
    <source>
        <dbReference type="EMBL" id="EWT05973.1"/>
    </source>
</evidence>
<accession>W9GMB4</accession>
<sequence length="168" mass="18195">MNDHELDAEFERIVAGWDETADEPRRALDQPQRPTEPAIDSPDEPPSAASALPKPGTSLNVPIAPITPHVWRGSPAPDEDVADSADDEDDHFVPPAVHLPSAEDDPMYWATVCCLAGGPLLLLYLLIFDRGGSAWWIVTAVAMTVVGFVMLVLRGGTDRDPFDDGTRV</sequence>
<feature type="transmembrane region" description="Helical" evidence="2">
    <location>
        <begin position="133"/>
        <end position="153"/>
    </location>
</feature>
<evidence type="ECO:0000256" key="1">
    <source>
        <dbReference type="SAM" id="MobiDB-lite"/>
    </source>
</evidence>